<evidence type="ECO:0000259" key="1">
    <source>
        <dbReference type="Pfam" id="PF03372"/>
    </source>
</evidence>
<reference evidence="2" key="1">
    <citation type="submission" date="2010-01" db="EMBL/GenBank/DDBJ databases">
        <title>Genome fragments of uncultured bacteria from the North Pacific subtropical Gyre.</title>
        <authorList>
            <person name="Pham V.D."/>
            <person name="Delong E.F."/>
        </authorList>
    </citation>
    <scope>NUCLEOTIDE SEQUENCE</scope>
</reference>
<dbReference type="InterPro" id="IPR005135">
    <property type="entry name" value="Endo/exonuclease/phosphatase"/>
</dbReference>
<dbReference type="InterPro" id="IPR051916">
    <property type="entry name" value="GPI-anchor_lipid_remodeler"/>
</dbReference>
<keyword evidence="2" id="KW-0378">Hydrolase</keyword>
<dbReference type="GO" id="GO:0016787">
    <property type="term" value="F:hydrolase activity"/>
    <property type="evidence" value="ECO:0007669"/>
    <property type="project" value="UniProtKB-KW"/>
</dbReference>
<dbReference type="EMBL" id="GU568004">
    <property type="protein sequence ID" value="ADI23048.1"/>
    <property type="molecule type" value="Genomic_DNA"/>
</dbReference>
<dbReference type="SUPFAM" id="SSF56219">
    <property type="entry name" value="DNase I-like"/>
    <property type="match status" value="1"/>
</dbReference>
<evidence type="ECO:0000313" key="2">
    <source>
        <dbReference type="EMBL" id="ADI23048.1"/>
    </source>
</evidence>
<dbReference type="InterPro" id="IPR036691">
    <property type="entry name" value="Endo/exonu/phosph_ase_sf"/>
</dbReference>
<feature type="domain" description="Endonuclease/exonuclease/phosphatase" evidence="1">
    <location>
        <begin position="4"/>
        <end position="265"/>
    </location>
</feature>
<dbReference type="Gene3D" id="3.60.10.10">
    <property type="entry name" value="Endonuclease/exonuclease/phosphatase"/>
    <property type="match status" value="1"/>
</dbReference>
<dbReference type="Pfam" id="PF03372">
    <property type="entry name" value="Exo_endo_phos"/>
    <property type="match status" value="1"/>
</dbReference>
<dbReference type="GO" id="GO:0006506">
    <property type="term" value="P:GPI anchor biosynthetic process"/>
    <property type="evidence" value="ECO:0007669"/>
    <property type="project" value="TreeGrafter"/>
</dbReference>
<sequence>MKFLSYNIQYGKGQKGKHNLYRVAETIKETDVACLQELEKFWQRSGFVDQAQILSEFLPKFYSVYGPALDMDASLKNQYGQISNQRRQFGNMILSRYPIISTRNFPLPKQGTGPDPEHSIQRALLETVINIPGLGYTRVYSTHLSHRNPESRFPQIQLMMRRINQAPHEQGAWSGEHTDAGWTEGEKPPMPQQFILMGDMNFKLDSKEYKEMVDTEDFYDAWKSNDKDRGTNVDGDSIDHCFVSKNLLPKIKRTYIDRNITASDHWPLWMEMDTENKN</sequence>
<dbReference type="GO" id="GO:0016020">
    <property type="term" value="C:membrane"/>
    <property type="evidence" value="ECO:0007669"/>
    <property type="project" value="GOC"/>
</dbReference>
<organism evidence="2">
    <name type="scientific">uncultured Planctomycetales bacterium HF0770_03I01</name>
    <dbReference type="NCBI Taxonomy" id="723609"/>
    <lineage>
        <taxon>Bacteria</taxon>
        <taxon>Pseudomonadati</taxon>
        <taxon>Planctomycetota</taxon>
        <taxon>Planctomycetia</taxon>
        <taxon>Planctomycetales</taxon>
        <taxon>environmental samples</taxon>
    </lineage>
</organism>
<protein>
    <submittedName>
        <fullName evidence="2">Metal-dependent hydrolase</fullName>
    </submittedName>
</protein>
<dbReference type="PANTHER" id="PTHR14859">
    <property type="entry name" value="CALCOFLUOR WHITE HYPERSENSITIVE PROTEIN PRECURSOR"/>
    <property type="match status" value="1"/>
</dbReference>
<dbReference type="AlphaFoldDB" id="E7C6H4"/>
<name>E7C6H4_9BACT</name>
<proteinExistence type="predicted"/>
<accession>E7C6H4</accession>
<dbReference type="PANTHER" id="PTHR14859:SF1">
    <property type="entry name" value="PGAP2-INTERACTING PROTEIN"/>
    <property type="match status" value="1"/>
</dbReference>